<evidence type="ECO:0000256" key="5">
    <source>
        <dbReference type="ARBA" id="ARBA00023014"/>
    </source>
</evidence>
<organism evidence="7 8">
    <name type="scientific">Leptonema illini</name>
    <dbReference type="NCBI Taxonomy" id="183"/>
    <lineage>
        <taxon>Bacteria</taxon>
        <taxon>Pseudomonadati</taxon>
        <taxon>Spirochaetota</taxon>
        <taxon>Spirochaetia</taxon>
        <taxon>Leptospirales</taxon>
        <taxon>Leptospiraceae</taxon>
        <taxon>Leptonema</taxon>
    </lineage>
</organism>
<dbReference type="Pfam" id="PF04055">
    <property type="entry name" value="Radical_SAM"/>
    <property type="match status" value="1"/>
</dbReference>
<dbReference type="InterPro" id="IPR050377">
    <property type="entry name" value="Radical_SAM_PqqE_MftC-like"/>
</dbReference>
<dbReference type="CDD" id="cd01335">
    <property type="entry name" value="Radical_SAM"/>
    <property type="match status" value="1"/>
</dbReference>
<sequence length="408" mass="45586">MVSAPFTSESSDPLFDFQLTVIKEENASYLSLIPGPALPEAARRYLEEYLQQTRKYRNIGTDDQIRFSLYQPVMNSEAGRRSLYMRLRRKFAKERLPQAATIGVTKACQCKCAHCSADYHMASANKNLSDAQLQQAVKEAVDLGVTNIILLGGEPLLRRGLESIIEAVDDRAQAVMFTNGEYLTAGRCRSLVAAGLSGVFVSLDSPEAGEHDALRKRPGLFHKLAEGIANAKEAGLAVAVSSYLTTERVQDGVFERTMELAREWKANEVTFFDAIPVGRMSSDCCTFLDMPTRRMIDSLTRAYRARLEYPAVTPQSILTSEIGSSFCFAANTQFYLSSTGDMCPCDFTPLTIGRYPDESIETLWKRMIATPQYRRRSKVCRMQDPEFRRATIERIPADAALPYPIEAL</sequence>
<dbReference type="SUPFAM" id="SSF102114">
    <property type="entry name" value="Radical SAM enzymes"/>
    <property type="match status" value="1"/>
</dbReference>
<keyword evidence="3" id="KW-0479">Metal-binding</keyword>
<dbReference type="PANTHER" id="PTHR11228">
    <property type="entry name" value="RADICAL SAM DOMAIN PROTEIN"/>
    <property type="match status" value="1"/>
</dbReference>
<name>A0A833GYS3_9LEPT</name>
<comment type="cofactor">
    <cofactor evidence="1">
        <name>[4Fe-4S] cluster</name>
        <dbReference type="ChEBI" id="CHEBI:49883"/>
    </cofactor>
</comment>
<dbReference type="GO" id="GO:0006783">
    <property type="term" value="P:heme biosynthetic process"/>
    <property type="evidence" value="ECO:0007669"/>
    <property type="project" value="TreeGrafter"/>
</dbReference>
<evidence type="ECO:0000256" key="3">
    <source>
        <dbReference type="ARBA" id="ARBA00022723"/>
    </source>
</evidence>
<dbReference type="InterPro" id="IPR058240">
    <property type="entry name" value="rSAM_sf"/>
</dbReference>
<keyword evidence="4" id="KW-0408">Iron</keyword>
<protein>
    <submittedName>
        <fullName evidence="7">Radical SAM protein</fullName>
    </submittedName>
</protein>
<dbReference type="GO" id="GO:0046872">
    <property type="term" value="F:metal ion binding"/>
    <property type="evidence" value="ECO:0007669"/>
    <property type="project" value="UniProtKB-KW"/>
</dbReference>
<dbReference type="Proteomes" id="UP000460298">
    <property type="component" value="Unassembled WGS sequence"/>
</dbReference>
<proteinExistence type="predicted"/>
<comment type="caution">
    <text evidence="7">The sequence shown here is derived from an EMBL/GenBank/DDBJ whole genome shotgun (WGS) entry which is preliminary data.</text>
</comment>
<dbReference type="InterPro" id="IPR023885">
    <property type="entry name" value="4Fe4S-binding_SPASM_dom"/>
</dbReference>
<dbReference type="AlphaFoldDB" id="A0A833GYS3"/>
<dbReference type="SFLD" id="SFLDG01386">
    <property type="entry name" value="main_SPASM_domain-containing"/>
    <property type="match status" value="1"/>
</dbReference>
<evidence type="ECO:0000256" key="1">
    <source>
        <dbReference type="ARBA" id="ARBA00001966"/>
    </source>
</evidence>
<reference evidence="7 8" key="1">
    <citation type="submission" date="2019-10" db="EMBL/GenBank/DDBJ databases">
        <title>Extracellular Electron Transfer in a Candidatus Methanoperedens spp. Enrichment Culture.</title>
        <authorList>
            <person name="Berger S."/>
            <person name="Rangel Shaw D."/>
            <person name="Berben T."/>
            <person name="In 'T Zandt M."/>
            <person name="Frank J."/>
            <person name="Reimann J."/>
            <person name="Jetten M.S.M."/>
            <person name="Welte C.U."/>
        </authorList>
    </citation>
    <scope>NUCLEOTIDE SEQUENCE [LARGE SCALE GENOMIC DNA]</scope>
    <source>
        <strain evidence="7">SB12</strain>
    </source>
</reference>
<dbReference type="SFLD" id="SFLDS00029">
    <property type="entry name" value="Radical_SAM"/>
    <property type="match status" value="1"/>
</dbReference>
<dbReference type="InterPro" id="IPR007197">
    <property type="entry name" value="rSAM"/>
</dbReference>
<keyword evidence="2" id="KW-0949">S-adenosyl-L-methionine</keyword>
<dbReference type="InterPro" id="IPR013785">
    <property type="entry name" value="Aldolase_TIM"/>
</dbReference>
<dbReference type="Pfam" id="PF13186">
    <property type="entry name" value="SPASM"/>
    <property type="match status" value="1"/>
</dbReference>
<accession>A0A833GYS3</accession>
<feature type="domain" description="Radical SAM core" evidence="6">
    <location>
        <begin position="94"/>
        <end position="306"/>
    </location>
</feature>
<dbReference type="GO" id="GO:0051536">
    <property type="term" value="F:iron-sulfur cluster binding"/>
    <property type="evidence" value="ECO:0007669"/>
    <property type="project" value="UniProtKB-KW"/>
</dbReference>
<dbReference type="EMBL" id="WBUI01000024">
    <property type="protein sequence ID" value="KAB2929981.1"/>
    <property type="molecule type" value="Genomic_DNA"/>
</dbReference>
<evidence type="ECO:0000259" key="6">
    <source>
        <dbReference type="PROSITE" id="PS51918"/>
    </source>
</evidence>
<dbReference type="Gene3D" id="3.20.20.70">
    <property type="entry name" value="Aldolase class I"/>
    <property type="match status" value="1"/>
</dbReference>
<dbReference type="SFLD" id="SFLDG01067">
    <property type="entry name" value="SPASM/twitch_domain_containing"/>
    <property type="match status" value="1"/>
</dbReference>
<dbReference type="GO" id="GO:0003824">
    <property type="term" value="F:catalytic activity"/>
    <property type="evidence" value="ECO:0007669"/>
    <property type="project" value="InterPro"/>
</dbReference>
<evidence type="ECO:0000256" key="2">
    <source>
        <dbReference type="ARBA" id="ARBA00022691"/>
    </source>
</evidence>
<dbReference type="PROSITE" id="PS51918">
    <property type="entry name" value="RADICAL_SAM"/>
    <property type="match status" value="1"/>
</dbReference>
<evidence type="ECO:0000256" key="4">
    <source>
        <dbReference type="ARBA" id="ARBA00023004"/>
    </source>
</evidence>
<evidence type="ECO:0000313" key="8">
    <source>
        <dbReference type="Proteomes" id="UP000460298"/>
    </source>
</evidence>
<dbReference type="PANTHER" id="PTHR11228:SF7">
    <property type="entry name" value="PQQA PEPTIDE CYCLASE"/>
    <property type="match status" value="1"/>
</dbReference>
<gene>
    <name evidence="7" type="ORF">F9K24_18290</name>
</gene>
<evidence type="ECO:0000313" key="7">
    <source>
        <dbReference type="EMBL" id="KAB2929981.1"/>
    </source>
</evidence>
<keyword evidence="5" id="KW-0411">Iron-sulfur</keyword>